<sequence length="106" mass="12208">MKTINYLDVTLDLTSGQYYPYSKPNSIPLYVNSKSNHPPQIIRNLPSSINRRLSDLSSNEAVFNKVAPTYQQALNDSKPLVQQCNGYLPQRFCQQRIAREDRSFIQ</sequence>
<dbReference type="EMBL" id="JAIZAY010000001">
    <property type="protein sequence ID" value="KAJ8049399.1"/>
    <property type="molecule type" value="Genomic_DNA"/>
</dbReference>
<dbReference type="Proteomes" id="UP001152320">
    <property type="component" value="Chromosome 1"/>
</dbReference>
<dbReference type="AlphaFoldDB" id="A0A9Q1CRY3"/>
<keyword evidence="2" id="KW-1185">Reference proteome</keyword>
<gene>
    <name evidence="1" type="ORF">HOLleu_02137</name>
</gene>
<organism evidence="1 2">
    <name type="scientific">Holothuria leucospilota</name>
    <name type="common">Black long sea cucumber</name>
    <name type="synonym">Mertensiothuria leucospilota</name>
    <dbReference type="NCBI Taxonomy" id="206669"/>
    <lineage>
        <taxon>Eukaryota</taxon>
        <taxon>Metazoa</taxon>
        <taxon>Echinodermata</taxon>
        <taxon>Eleutherozoa</taxon>
        <taxon>Echinozoa</taxon>
        <taxon>Holothuroidea</taxon>
        <taxon>Aspidochirotacea</taxon>
        <taxon>Aspidochirotida</taxon>
        <taxon>Holothuriidae</taxon>
        <taxon>Holothuria</taxon>
    </lineage>
</organism>
<proteinExistence type="predicted"/>
<accession>A0A9Q1CRY3</accession>
<comment type="caution">
    <text evidence="1">The sequence shown here is derived from an EMBL/GenBank/DDBJ whole genome shotgun (WGS) entry which is preliminary data.</text>
</comment>
<protein>
    <submittedName>
        <fullName evidence="1">Uncharacterized protein</fullName>
    </submittedName>
</protein>
<name>A0A9Q1CRY3_HOLLE</name>
<evidence type="ECO:0000313" key="1">
    <source>
        <dbReference type="EMBL" id="KAJ8049399.1"/>
    </source>
</evidence>
<reference evidence="1" key="1">
    <citation type="submission" date="2021-10" db="EMBL/GenBank/DDBJ databases">
        <title>Tropical sea cucumber genome reveals ecological adaptation and Cuvierian tubules defense mechanism.</title>
        <authorList>
            <person name="Chen T."/>
        </authorList>
    </citation>
    <scope>NUCLEOTIDE SEQUENCE</scope>
    <source>
        <strain evidence="1">Nanhai2018</strain>
        <tissue evidence="1">Muscle</tissue>
    </source>
</reference>
<evidence type="ECO:0000313" key="2">
    <source>
        <dbReference type="Proteomes" id="UP001152320"/>
    </source>
</evidence>
<dbReference type="OrthoDB" id="10200038at2759"/>